<dbReference type="Ensembl" id="ENSOART00020043837.1">
    <property type="protein sequence ID" value="ENSOARP00020061624.1"/>
    <property type="gene ID" value="ENSOARG00020005638.2"/>
</dbReference>
<reference evidence="1" key="3">
    <citation type="submission" date="2025-09" db="UniProtKB">
        <authorList>
            <consortium name="Ensembl"/>
        </authorList>
    </citation>
    <scope>IDENTIFICATION</scope>
</reference>
<reference evidence="1" key="2">
    <citation type="submission" date="2025-08" db="UniProtKB">
        <authorList>
            <consortium name="Ensembl"/>
        </authorList>
    </citation>
    <scope>IDENTIFICATION</scope>
</reference>
<evidence type="ECO:0000313" key="1">
    <source>
        <dbReference type="Ensembl" id="ENSOARP00020061624.1"/>
    </source>
</evidence>
<sequence>MSVNQQDLDPDSTTDVEDVADAEEELIKKCEEMWKDMEECQNKLSLTGTETLTDSNIQLSLLIMQVKCLTAELSQWQKETPERTANKHIVQWWFKKFSKGDESLEDEEHMAGHQKLTTTS</sequence>
<gene>
    <name evidence="1" type="primary">CENPK</name>
</gene>
<organism evidence="1">
    <name type="scientific">Ovis aries</name>
    <name type="common">Sheep</name>
    <dbReference type="NCBI Taxonomy" id="9940"/>
    <lineage>
        <taxon>Eukaryota</taxon>
        <taxon>Metazoa</taxon>
        <taxon>Chordata</taxon>
        <taxon>Craniata</taxon>
        <taxon>Vertebrata</taxon>
        <taxon>Euteleostomi</taxon>
        <taxon>Mammalia</taxon>
        <taxon>Eutheria</taxon>
        <taxon>Laurasiatheria</taxon>
        <taxon>Artiodactyla</taxon>
        <taxon>Ruminantia</taxon>
        <taxon>Pecora</taxon>
        <taxon>Bovidae</taxon>
        <taxon>Caprinae</taxon>
        <taxon>Ovis</taxon>
    </lineage>
</organism>
<accession>A0AC11EQJ2</accession>
<reference evidence="1" key="1">
    <citation type="submission" date="2020-11" db="EMBL/GenBank/DDBJ databases">
        <authorList>
            <person name="Davenport K.M."/>
            <person name="Bickhart D.M."/>
            <person name="Smith T.P.L."/>
            <person name="Murdoch B.M."/>
            <person name="Rosen B.D."/>
        </authorList>
    </citation>
    <scope>NUCLEOTIDE SEQUENCE [LARGE SCALE GENOMIC DNA]</scope>
    <source>
        <strain evidence="1">OAR_USU_Benz2616</strain>
    </source>
</reference>
<protein>
    <submittedName>
        <fullName evidence="1">Centromere protein K</fullName>
    </submittedName>
</protein>
<name>A0AC11EQJ2_SHEEP</name>
<proteinExistence type="predicted"/>